<dbReference type="AlphaFoldDB" id="A0A506U836"/>
<name>A0A506U836_9HYPH</name>
<dbReference type="Gene3D" id="1.20.1290.10">
    <property type="entry name" value="AhpD-like"/>
    <property type="match status" value="1"/>
</dbReference>
<organism evidence="1 2">
    <name type="scientific">Martelella alba</name>
    <dbReference type="NCBI Taxonomy" id="2590451"/>
    <lineage>
        <taxon>Bacteria</taxon>
        <taxon>Pseudomonadati</taxon>
        <taxon>Pseudomonadota</taxon>
        <taxon>Alphaproteobacteria</taxon>
        <taxon>Hyphomicrobiales</taxon>
        <taxon>Aurantimonadaceae</taxon>
        <taxon>Martelella</taxon>
    </lineage>
</organism>
<evidence type="ECO:0000313" key="2">
    <source>
        <dbReference type="Proteomes" id="UP000318801"/>
    </source>
</evidence>
<reference evidence="1 2" key="1">
    <citation type="submission" date="2019-06" db="EMBL/GenBank/DDBJ databases">
        <authorList>
            <person name="Li M."/>
        </authorList>
    </citation>
    <scope>NUCLEOTIDE SEQUENCE [LARGE SCALE GENOMIC DNA]</scope>
    <source>
        <strain evidence="1 2">BGMRC2036</strain>
    </source>
</reference>
<dbReference type="RefSeq" id="WP_141149791.1">
    <property type="nucleotide sequence ID" value="NZ_VHLG01000010.1"/>
</dbReference>
<dbReference type="Proteomes" id="UP000318801">
    <property type="component" value="Unassembled WGS sequence"/>
</dbReference>
<dbReference type="InterPro" id="IPR029032">
    <property type="entry name" value="AhpD-like"/>
</dbReference>
<protein>
    <submittedName>
        <fullName evidence="1">CMD domain protein</fullName>
    </submittedName>
</protein>
<gene>
    <name evidence="1" type="ORF">FJU08_14785</name>
</gene>
<dbReference type="SUPFAM" id="SSF69118">
    <property type="entry name" value="AhpD-like"/>
    <property type="match status" value="1"/>
</dbReference>
<accession>A0A506U836</accession>
<dbReference type="NCBIfam" id="TIGR04029">
    <property type="entry name" value="CMD_Avi_7170"/>
    <property type="match status" value="1"/>
</dbReference>
<dbReference type="OrthoDB" id="5077630at2"/>
<keyword evidence="2" id="KW-1185">Reference proteome</keyword>
<dbReference type="EMBL" id="VHLG01000010">
    <property type="protein sequence ID" value="TPW29115.1"/>
    <property type="molecule type" value="Genomic_DNA"/>
</dbReference>
<dbReference type="InterPro" id="IPR023982">
    <property type="entry name" value="CHP04029_CMD-like"/>
</dbReference>
<sequence>MSVDVIDKVLGSDADLTALRAKREKIRALTQASHDAALKPKDPGNFSYGLRAALAQRMAGLWHADELVVHYRALLAETGEKGLEPLSEPGFIPGSDPRLAAILAHVDLITLEPKQASRANIEKLYAVGLSDKDIVTLASLIAFINYQVLVVAGLKMLRDH</sequence>
<proteinExistence type="predicted"/>
<comment type="caution">
    <text evidence="1">The sequence shown here is derived from an EMBL/GenBank/DDBJ whole genome shotgun (WGS) entry which is preliminary data.</text>
</comment>
<evidence type="ECO:0000313" key="1">
    <source>
        <dbReference type="EMBL" id="TPW29115.1"/>
    </source>
</evidence>